<dbReference type="SUPFAM" id="SSF47384">
    <property type="entry name" value="Homodimeric domain of signal transducing histidine kinase"/>
    <property type="match status" value="1"/>
</dbReference>
<dbReference type="SMART" id="SM00388">
    <property type="entry name" value="HisKA"/>
    <property type="match status" value="1"/>
</dbReference>
<evidence type="ECO:0000256" key="3">
    <source>
        <dbReference type="ARBA" id="ARBA00004651"/>
    </source>
</evidence>
<dbReference type="Gene3D" id="3.30.565.10">
    <property type="entry name" value="Histidine kinase-like ATPase, C-terminal domain"/>
    <property type="match status" value="1"/>
</dbReference>
<evidence type="ECO:0000256" key="8">
    <source>
        <dbReference type="ARBA" id="ARBA00022692"/>
    </source>
</evidence>
<proteinExistence type="predicted"/>
<dbReference type="CDD" id="cd06225">
    <property type="entry name" value="HAMP"/>
    <property type="match status" value="1"/>
</dbReference>
<evidence type="ECO:0000256" key="5">
    <source>
        <dbReference type="ARBA" id="ARBA00022475"/>
    </source>
</evidence>
<dbReference type="PANTHER" id="PTHR43065">
    <property type="entry name" value="SENSOR HISTIDINE KINASE"/>
    <property type="match status" value="1"/>
</dbReference>
<keyword evidence="10 13" id="KW-1133">Transmembrane helix</keyword>
<dbReference type="Pfam" id="PF00512">
    <property type="entry name" value="HisKA"/>
    <property type="match status" value="1"/>
</dbReference>
<evidence type="ECO:0000256" key="12">
    <source>
        <dbReference type="SAM" id="Coils"/>
    </source>
</evidence>
<dbReference type="GO" id="GO:0000155">
    <property type="term" value="F:phosphorelay sensor kinase activity"/>
    <property type="evidence" value="ECO:0007669"/>
    <property type="project" value="InterPro"/>
</dbReference>
<evidence type="ECO:0000256" key="2">
    <source>
        <dbReference type="ARBA" id="ARBA00004533"/>
    </source>
</evidence>
<keyword evidence="5" id="KW-1003">Cell membrane</keyword>
<dbReference type="CDD" id="cd00082">
    <property type="entry name" value="HisKA"/>
    <property type="match status" value="1"/>
</dbReference>
<dbReference type="SMART" id="SM00387">
    <property type="entry name" value="HATPase_c"/>
    <property type="match status" value="1"/>
</dbReference>
<keyword evidence="6" id="KW-0597">Phosphoprotein</keyword>
<dbReference type="RefSeq" id="WP_248010154.1">
    <property type="nucleotide sequence ID" value="NZ_JAJHVV010000011.1"/>
</dbReference>
<dbReference type="EC" id="2.7.13.3" evidence="4"/>
<evidence type="ECO:0000259" key="14">
    <source>
        <dbReference type="PROSITE" id="PS50109"/>
    </source>
</evidence>
<feature type="coiled-coil region" evidence="12">
    <location>
        <begin position="390"/>
        <end position="424"/>
    </location>
</feature>
<dbReference type="InterPro" id="IPR036890">
    <property type="entry name" value="HATPase_C_sf"/>
</dbReference>
<dbReference type="InterPro" id="IPR003661">
    <property type="entry name" value="HisK_dim/P_dom"/>
</dbReference>
<dbReference type="PROSITE" id="PS50885">
    <property type="entry name" value="HAMP"/>
    <property type="match status" value="1"/>
</dbReference>
<reference evidence="16" key="1">
    <citation type="submission" date="2021-11" db="EMBL/GenBank/DDBJ databases">
        <title>Vibrio ZSDE26 sp. nov. and Vibrio ZSDZ34 sp. nov., isolated from coastal seawater in Qingdao.</title>
        <authorList>
            <person name="Zhang P."/>
        </authorList>
    </citation>
    <scope>NUCLEOTIDE SEQUENCE</scope>
    <source>
        <strain evidence="16">ZSDE26</strain>
    </source>
</reference>
<name>A0A9X1XMD6_9VIBR</name>
<sequence length="691" mass="77711">MVRYRLLILSSAPIVLTLLSLIAITVYWSIHYTWNSTLIDVSDRLGIANNSITLLQTKQAKDIESLADSYDFRVKLDKGFTSNETTLINTLSQWVSEQKERYKLDFLAFYPVGSKQFQEVNPLRILSANTESTYGTKGESHSLRHNQSVTSFDRLSVSELESYSQELKQRAEVPLVHDSGVQGDGLVSRTVLPIFDTKQILIGYLDGGILLNNSTVLVDKIKDLIYPITNHDSRRPVGTVTVFLDEYRVSTNVPLNSSGQNTDQPATRAIGTKVSKEVEKAVLIEGNQWVDRAFVYDAWYITAYQPIKDSNNDVIGMLYTGYLIWPFVKEYMTNIVEVSIMTILLLLGSGYVVYRGSRDLFQPIERIHKVVKHMQLGKDKRIGNLGLDEKHELAQLARQFDNMLDSLEQRKVEIEQSAAELELKVQKRTASLEEKTAQLEHHISLLNQTRDKLVTNEKLAALGELTAGIAHEINNPTAVILGNAELIKFELGDNSSQIKEELNAILEQVDRIRNITRSLLQYSRHGGIQDEITWERVNPIVEESVTLVKTGSKKKQVRFITDLKAKTAVAVNRHQFLQVLVNLQMNAIYAMEGEGDLKISTDDWYEGEELKGAVIHVEDQGCGISQEQIKRVFDPFYTTKRDGTGLGLSVSQSILSQSGGEIKVSSELGKGSLFSIYLLKKTEHIPSVCIV</sequence>
<dbReference type="SUPFAM" id="SSF55874">
    <property type="entry name" value="ATPase domain of HSP90 chaperone/DNA topoisomerase II/histidine kinase"/>
    <property type="match status" value="1"/>
</dbReference>
<evidence type="ECO:0000313" key="17">
    <source>
        <dbReference type="Proteomes" id="UP001139559"/>
    </source>
</evidence>
<dbReference type="Pfam" id="PF17202">
    <property type="entry name" value="sCache_3_3"/>
    <property type="match status" value="1"/>
</dbReference>
<dbReference type="InterPro" id="IPR005467">
    <property type="entry name" value="His_kinase_dom"/>
</dbReference>
<dbReference type="Gene3D" id="6.10.340.10">
    <property type="match status" value="1"/>
</dbReference>
<evidence type="ECO:0000256" key="10">
    <source>
        <dbReference type="ARBA" id="ARBA00022989"/>
    </source>
</evidence>
<dbReference type="InterPro" id="IPR004358">
    <property type="entry name" value="Sig_transdc_His_kin-like_C"/>
</dbReference>
<evidence type="ECO:0000256" key="4">
    <source>
        <dbReference type="ARBA" id="ARBA00012438"/>
    </source>
</evidence>
<keyword evidence="8 13" id="KW-0812">Transmembrane</keyword>
<feature type="domain" description="Histidine kinase" evidence="14">
    <location>
        <begin position="468"/>
        <end position="682"/>
    </location>
</feature>
<evidence type="ECO:0000256" key="13">
    <source>
        <dbReference type="SAM" id="Phobius"/>
    </source>
</evidence>
<dbReference type="InterPro" id="IPR003594">
    <property type="entry name" value="HATPase_dom"/>
</dbReference>
<comment type="caution">
    <text evidence="16">The sequence shown here is derived from an EMBL/GenBank/DDBJ whole genome shotgun (WGS) entry which is preliminary data.</text>
</comment>
<dbReference type="PANTHER" id="PTHR43065:SF22">
    <property type="entry name" value="HISTIDINE KINASE"/>
    <property type="match status" value="1"/>
</dbReference>
<dbReference type="EMBL" id="JAJHVV010000011">
    <property type="protein sequence ID" value="MCK6264975.1"/>
    <property type="molecule type" value="Genomic_DNA"/>
</dbReference>
<feature type="domain" description="HAMP" evidence="15">
    <location>
        <begin position="358"/>
        <end position="412"/>
    </location>
</feature>
<gene>
    <name evidence="16" type="ORF">KP803_16980</name>
</gene>
<dbReference type="GO" id="GO:0005886">
    <property type="term" value="C:plasma membrane"/>
    <property type="evidence" value="ECO:0007669"/>
    <property type="project" value="UniProtKB-SubCell"/>
</dbReference>
<evidence type="ECO:0000259" key="15">
    <source>
        <dbReference type="PROSITE" id="PS50885"/>
    </source>
</evidence>
<keyword evidence="7" id="KW-0808">Transferase</keyword>
<dbReference type="SUPFAM" id="SSF103190">
    <property type="entry name" value="Sensory domain-like"/>
    <property type="match status" value="1"/>
</dbReference>
<evidence type="ECO:0000256" key="7">
    <source>
        <dbReference type="ARBA" id="ARBA00022679"/>
    </source>
</evidence>
<dbReference type="Gene3D" id="1.10.287.130">
    <property type="match status" value="1"/>
</dbReference>
<evidence type="ECO:0000256" key="1">
    <source>
        <dbReference type="ARBA" id="ARBA00000085"/>
    </source>
</evidence>
<keyword evidence="17" id="KW-1185">Reference proteome</keyword>
<organism evidence="16 17">
    <name type="scientific">Vibrio amylolyticus</name>
    <dbReference type="NCBI Taxonomy" id="2847292"/>
    <lineage>
        <taxon>Bacteria</taxon>
        <taxon>Pseudomonadati</taxon>
        <taxon>Pseudomonadota</taxon>
        <taxon>Gammaproteobacteria</taxon>
        <taxon>Vibrionales</taxon>
        <taxon>Vibrionaceae</taxon>
        <taxon>Vibrio</taxon>
    </lineage>
</organism>
<dbReference type="InterPro" id="IPR036097">
    <property type="entry name" value="HisK_dim/P_sf"/>
</dbReference>
<keyword evidence="9" id="KW-0418">Kinase</keyword>
<keyword evidence="11 13" id="KW-0472">Membrane</keyword>
<evidence type="ECO:0000256" key="6">
    <source>
        <dbReference type="ARBA" id="ARBA00022553"/>
    </source>
</evidence>
<dbReference type="PRINTS" id="PR00344">
    <property type="entry name" value="BCTRLSENSOR"/>
</dbReference>
<dbReference type="Pfam" id="PF02518">
    <property type="entry name" value="HATPase_c"/>
    <property type="match status" value="1"/>
</dbReference>
<dbReference type="PROSITE" id="PS50109">
    <property type="entry name" value="HIS_KIN"/>
    <property type="match status" value="1"/>
</dbReference>
<feature type="transmembrane region" description="Helical" evidence="13">
    <location>
        <begin position="6"/>
        <end position="28"/>
    </location>
</feature>
<dbReference type="InterPro" id="IPR003660">
    <property type="entry name" value="HAMP_dom"/>
</dbReference>
<dbReference type="Proteomes" id="UP001139559">
    <property type="component" value="Unassembled WGS sequence"/>
</dbReference>
<dbReference type="InterPro" id="IPR029151">
    <property type="entry name" value="Sensor-like_sf"/>
</dbReference>
<comment type="subcellular location">
    <subcellularLocation>
        <location evidence="2">Cell inner membrane</location>
    </subcellularLocation>
    <subcellularLocation>
        <location evidence="3">Cell membrane</location>
        <topology evidence="3">Multi-pass membrane protein</topology>
    </subcellularLocation>
</comment>
<evidence type="ECO:0000256" key="9">
    <source>
        <dbReference type="ARBA" id="ARBA00022777"/>
    </source>
</evidence>
<evidence type="ECO:0000313" key="16">
    <source>
        <dbReference type="EMBL" id="MCK6264975.1"/>
    </source>
</evidence>
<comment type="catalytic activity">
    <reaction evidence="1">
        <text>ATP + protein L-histidine = ADP + protein N-phospho-L-histidine.</text>
        <dbReference type="EC" id="2.7.13.3"/>
    </reaction>
</comment>
<evidence type="ECO:0000256" key="11">
    <source>
        <dbReference type="ARBA" id="ARBA00023136"/>
    </source>
</evidence>
<dbReference type="InterPro" id="IPR033463">
    <property type="entry name" value="sCache_3"/>
</dbReference>
<protein>
    <recommendedName>
        <fullName evidence="4">histidine kinase</fullName>
        <ecNumber evidence="4">2.7.13.3</ecNumber>
    </recommendedName>
</protein>
<accession>A0A9X1XMD6</accession>
<dbReference type="AlphaFoldDB" id="A0A9X1XMD6"/>
<keyword evidence="12" id="KW-0175">Coiled coil</keyword>